<dbReference type="Pfam" id="PF17188">
    <property type="entry name" value="MucB_RseB_C"/>
    <property type="match status" value="1"/>
</dbReference>
<dbReference type="EMBL" id="JBBUTH010000003">
    <property type="protein sequence ID" value="MEK8049916.1"/>
    <property type="molecule type" value="Genomic_DNA"/>
</dbReference>
<feature type="domain" description="MucB/RseB N-terminal" evidence="6">
    <location>
        <begin position="54"/>
        <end position="223"/>
    </location>
</feature>
<dbReference type="Gene3D" id="2.50.20.10">
    <property type="entry name" value="Lipoprotein localisation LolA/LolB/LppX"/>
    <property type="match status" value="1"/>
</dbReference>
<keyword evidence="4" id="KW-0574">Periplasm</keyword>
<name>A0ABU9CDG3_9BURK</name>
<evidence type="ECO:0000313" key="8">
    <source>
        <dbReference type="EMBL" id="MEK8049916.1"/>
    </source>
</evidence>
<gene>
    <name evidence="8" type="ORF">AACH10_06680</name>
</gene>
<comment type="subcellular location">
    <subcellularLocation>
        <location evidence="1">Periplasm</location>
    </subcellularLocation>
</comment>
<dbReference type="PANTHER" id="PTHR38782">
    <property type="match status" value="1"/>
</dbReference>
<protein>
    <submittedName>
        <fullName evidence="8">MucB/RseB C-terminal domain-containing protein</fullName>
    </submittedName>
</protein>
<organism evidence="8 9">
    <name type="scientific">Pseudaquabacterium inlustre</name>
    <dbReference type="NCBI Taxonomy" id="2984192"/>
    <lineage>
        <taxon>Bacteria</taxon>
        <taxon>Pseudomonadati</taxon>
        <taxon>Pseudomonadota</taxon>
        <taxon>Betaproteobacteria</taxon>
        <taxon>Burkholderiales</taxon>
        <taxon>Sphaerotilaceae</taxon>
        <taxon>Pseudaquabacterium</taxon>
    </lineage>
</organism>
<dbReference type="Proteomes" id="UP001365405">
    <property type="component" value="Unassembled WGS sequence"/>
</dbReference>
<dbReference type="InterPro" id="IPR033436">
    <property type="entry name" value="MucB/RseB_C"/>
</dbReference>
<evidence type="ECO:0000259" key="7">
    <source>
        <dbReference type="Pfam" id="PF17188"/>
    </source>
</evidence>
<keyword evidence="3 5" id="KW-0732">Signal</keyword>
<accession>A0ABU9CDG3</accession>
<sequence>MSRVIRQVGGAVCRAGRMRRLALLLLCVPWLPLAQAQVQTQPARSSAPAAGDEALQWLQRAQQAVGQRSYQGTLTFSAGGVVSSSRVLHVCEGRQRVERIEVLDGKPRLQYRHNEQTLTVWPGSKLAVAEQDDPVSEFPALPRGGGQRVLEQYELRALGEERVAGHDAQVLLLKPRDELRFAQRLWAERETGLLLRADLMGRNGEVLESTAFTDLRIGGRLAATADSILAAMRKLEGYRVVNASAVRTEPEAEGWRLGRQIPGFQLVACTRRPLDAADRESKAPVLQAVFSDGLAQVSVFIEAYDAQRHKQAMRTQLGATQTLTSRRGDWWVTVVGEVPLATAQQFETLFERRR</sequence>
<evidence type="ECO:0000256" key="2">
    <source>
        <dbReference type="ARBA" id="ARBA00008150"/>
    </source>
</evidence>
<evidence type="ECO:0000256" key="5">
    <source>
        <dbReference type="SAM" id="SignalP"/>
    </source>
</evidence>
<comment type="similarity">
    <text evidence="2">Belongs to the RseB family.</text>
</comment>
<evidence type="ECO:0000256" key="1">
    <source>
        <dbReference type="ARBA" id="ARBA00004418"/>
    </source>
</evidence>
<feature type="signal peptide" evidence="5">
    <location>
        <begin position="1"/>
        <end position="36"/>
    </location>
</feature>
<dbReference type="InterPro" id="IPR033434">
    <property type="entry name" value="MucB/RseB_N"/>
</dbReference>
<reference evidence="8 9" key="1">
    <citation type="submission" date="2024-04" db="EMBL/GenBank/DDBJ databases">
        <title>Novel species of the genus Ideonella isolated from streams.</title>
        <authorList>
            <person name="Lu H."/>
        </authorList>
    </citation>
    <scope>NUCLEOTIDE SEQUENCE [LARGE SCALE GENOMIC DNA]</scope>
    <source>
        <strain evidence="8 9">DXS22W</strain>
    </source>
</reference>
<keyword evidence="9" id="KW-1185">Reference proteome</keyword>
<comment type="caution">
    <text evidence="8">The sequence shown here is derived from an EMBL/GenBank/DDBJ whole genome shotgun (WGS) entry which is preliminary data.</text>
</comment>
<feature type="domain" description="MucB/RseB C-terminal" evidence="7">
    <location>
        <begin position="251"/>
        <end position="346"/>
    </location>
</feature>
<dbReference type="CDD" id="cd16327">
    <property type="entry name" value="RseB"/>
    <property type="match status" value="1"/>
</dbReference>
<evidence type="ECO:0000256" key="3">
    <source>
        <dbReference type="ARBA" id="ARBA00022729"/>
    </source>
</evidence>
<dbReference type="Pfam" id="PF03888">
    <property type="entry name" value="MucB_RseB"/>
    <property type="match status" value="1"/>
</dbReference>
<dbReference type="InterPro" id="IPR005588">
    <property type="entry name" value="MucB_RseB"/>
</dbReference>
<dbReference type="InterPro" id="IPR038484">
    <property type="entry name" value="MucB/RseB_C_sf"/>
</dbReference>
<dbReference type="PANTHER" id="PTHR38782:SF1">
    <property type="entry name" value="SIGMA-E FACTOR REGULATORY PROTEIN RSEB"/>
    <property type="match status" value="1"/>
</dbReference>
<feature type="chain" id="PRO_5045177116" evidence="5">
    <location>
        <begin position="37"/>
        <end position="354"/>
    </location>
</feature>
<evidence type="ECO:0000313" key="9">
    <source>
        <dbReference type="Proteomes" id="UP001365405"/>
    </source>
</evidence>
<dbReference type="Gene3D" id="3.30.200.100">
    <property type="entry name" value="MucB/RseB, C-terminal domain"/>
    <property type="match status" value="1"/>
</dbReference>
<proteinExistence type="inferred from homology"/>
<dbReference type="RefSeq" id="WP_341409586.1">
    <property type="nucleotide sequence ID" value="NZ_JBBUTH010000003.1"/>
</dbReference>
<evidence type="ECO:0000259" key="6">
    <source>
        <dbReference type="Pfam" id="PF03888"/>
    </source>
</evidence>
<dbReference type="PIRSF" id="PIRSF005427">
    <property type="entry name" value="RseB"/>
    <property type="match status" value="1"/>
</dbReference>
<evidence type="ECO:0000256" key="4">
    <source>
        <dbReference type="ARBA" id="ARBA00022764"/>
    </source>
</evidence>